<dbReference type="FunFam" id="3.40.390.10:FF:000009">
    <property type="entry name" value="Oligopeptidase A"/>
    <property type="match status" value="1"/>
</dbReference>
<evidence type="ECO:0000256" key="5">
    <source>
        <dbReference type="ARBA" id="ARBA00022833"/>
    </source>
</evidence>
<dbReference type="InterPro" id="IPR045090">
    <property type="entry name" value="Pept_M3A_M3B"/>
</dbReference>
<dbReference type="PANTHER" id="PTHR43660">
    <property type="entry name" value="DIPEPTIDYL CARBOXYPEPTIDASE"/>
    <property type="match status" value="1"/>
</dbReference>
<dbReference type="Gene3D" id="1.10.1370.10">
    <property type="entry name" value="Neurolysin, domain 3"/>
    <property type="match status" value="1"/>
</dbReference>
<evidence type="ECO:0000256" key="3">
    <source>
        <dbReference type="ARBA" id="ARBA00022723"/>
    </source>
</evidence>
<dbReference type="EMBL" id="AWXZ01000023">
    <property type="protein sequence ID" value="ESR25271.1"/>
    <property type="molecule type" value="Genomic_DNA"/>
</dbReference>
<dbReference type="Proteomes" id="UP000017819">
    <property type="component" value="Unassembled WGS sequence"/>
</dbReference>
<dbReference type="InterPro" id="IPR034005">
    <property type="entry name" value="M3A_DCP"/>
</dbReference>
<dbReference type="EC" id="3.4.15.5" evidence="9"/>
<keyword evidence="3 7" id="KW-0479">Metal-binding</keyword>
<comment type="cofactor">
    <cofactor evidence="7">
        <name>Zn(2+)</name>
        <dbReference type="ChEBI" id="CHEBI:29105"/>
    </cofactor>
    <text evidence="7">Binds 1 zinc ion.</text>
</comment>
<dbReference type="AlphaFoldDB" id="V4RGI5"/>
<dbReference type="PANTHER" id="PTHR43660:SF1">
    <property type="entry name" value="DIPEPTIDYL CARBOXYPEPTIDASE"/>
    <property type="match status" value="1"/>
</dbReference>
<feature type="domain" description="Peptidase M3A/M3B catalytic" evidence="8">
    <location>
        <begin position="242"/>
        <end position="689"/>
    </location>
</feature>
<evidence type="ECO:0000256" key="1">
    <source>
        <dbReference type="ARBA" id="ARBA00006040"/>
    </source>
</evidence>
<dbReference type="InterPro" id="IPR001567">
    <property type="entry name" value="Pept_M3A_M3B_dom"/>
</dbReference>
<organism evidence="9 10">
    <name type="scientific">Lutibaculum baratangense AMV1</name>
    <dbReference type="NCBI Taxonomy" id="631454"/>
    <lineage>
        <taxon>Bacteria</taxon>
        <taxon>Pseudomonadati</taxon>
        <taxon>Pseudomonadota</taxon>
        <taxon>Alphaproteobacteria</taxon>
        <taxon>Hyphomicrobiales</taxon>
        <taxon>Tepidamorphaceae</taxon>
        <taxon>Lutibaculum</taxon>
    </lineage>
</organism>
<keyword evidence="10" id="KW-1185">Reference proteome</keyword>
<dbReference type="OrthoDB" id="9773538at2"/>
<dbReference type="GO" id="GO:0004222">
    <property type="term" value="F:metalloendopeptidase activity"/>
    <property type="evidence" value="ECO:0007669"/>
    <property type="project" value="InterPro"/>
</dbReference>
<name>V4RGI5_9HYPH</name>
<keyword evidence="4 7" id="KW-0378">Hydrolase</keyword>
<dbReference type="RefSeq" id="WP_023431929.1">
    <property type="nucleotide sequence ID" value="NZ_AWXZ01000023.1"/>
</dbReference>
<accession>V4RGI5</accession>
<dbReference type="InterPro" id="IPR024079">
    <property type="entry name" value="MetalloPept_cat_dom_sf"/>
</dbReference>
<sequence>MSIASAGPGPDPAALNPLLGDWQTPFGLPPFDLVGPEHFRPAFEQAIAAHEAEIVSIGANPAEPDFENTITALERSGRLLRQVASVFYALAGADTNDEIQAIEREISPRLARHRSALYLDDRIFARIDALAARRGRLALDAEQNRVLERYRTVFTRAGAGKPADTKARLAEIAERMASLGTSFSQNVLADEKGYSLVLESEDDLAGLPDFLRDAAADAAEARGLPGKHVITLSRSSIEPFLQFSTRRDLREQAFAAWTSRGESGGATDNTAIMAEMLALRAEKARLLGHDTFAHFRLADEMAKTPDAVLKLLHSVWEPAKRRATEDAAALQSIAQDEGGNFEIAPWDWRFYAERRRKAEFDLDEETLKPFFQLDRMIEAAFYTASRLFGLSFEERKDLKGYHRDVRVFEVKDAQGRHLGLFLGDYFARSSKRSGAWMSQLRPQHRLAGAVTPIVVNVMNFARASGSAPTLLSFDDARTLFHEFGHALHGLLSDVTYPMISGTAVSRDWVEFPSQLFEHWLEEPEVLKRFALHYRTGEPMPDELFERLMAARSFNEGFATAEYLGSAIVDMQLHLAPVEETPDFRAFETGLRRELGMPDAIVLRHRLPHFAHIFSGDGYSAAYYSYMWSEVLDSDGFEAFVEAGDPFDPTLAKKLRDFVYAAGFKRDPEEAYLAFRGRAPEPGALLRQRGLVAPVEAEA</sequence>
<keyword evidence="2 7" id="KW-0645">Protease</keyword>
<dbReference type="Gene3D" id="3.40.390.10">
    <property type="entry name" value="Collagenase (Catalytic Domain)"/>
    <property type="match status" value="1"/>
</dbReference>
<evidence type="ECO:0000256" key="4">
    <source>
        <dbReference type="ARBA" id="ARBA00022801"/>
    </source>
</evidence>
<keyword evidence="5 7" id="KW-0862">Zinc</keyword>
<keyword evidence="6 7" id="KW-0482">Metalloprotease</keyword>
<comment type="similarity">
    <text evidence="1 7">Belongs to the peptidase M3 family.</text>
</comment>
<dbReference type="GO" id="GO:0004180">
    <property type="term" value="F:carboxypeptidase activity"/>
    <property type="evidence" value="ECO:0007669"/>
    <property type="project" value="UniProtKB-KW"/>
</dbReference>
<evidence type="ECO:0000313" key="9">
    <source>
        <dbReference type="EMBL" id="ESR25271.1"/>
    </source>
</evidence>
<dbReference type="GO" id="GO:0008241">
    <property type="term" value="F:peptidyl-dipeptidase activity"/>
    <property type="evidence" value="ECO:0007669"/>
    <property type="project" value="UniProtKB-EC"/>
</dbReference>
<dbReference type="CDD" id="cd06456">
    <property type="entry name" value="M3A_DCP"/>
    <property type="match status" value="1"/>
</dbReference>
<evidence type="ECO:0000256" key="7">
    <source>
        <dbReference type="RuleBase" id="RU003435"/>
    </source>
</evidence>
<evidence type="ECO:0000259" key="8">
    <source>
        <dbReference type="Pfam" id="PF01432"/>
    </source>
</evidence>
<dbReference type="GO" id="GO:0046872">
    <property type="term" value="F:metal ion binding"/>
    <property type="evidence" value="ECO:0007669"/>
    <property type="project" value="UniProtKB-UniRule"/>
</dbReference>
<dbReference type="SUPFAM" id="SSF55486">
    <property type="entry name" value="Metalloproteases ('zincins'), catalytic domain"/>
    <property type="match status" value="1"/>
</dbReference>
<evidence type="ECO:0000256" key="2">
    <source>
        <dbReference type="ARBA" id="ARBA00022670"/>
    </source>
</evidence>
<proteinExistence type="inferred from homology"/>
<dbReference type="Gene3D" id="1.10.1370.40">
    <property type="match status" value="1"/>
</dbReference>
<dbReference type="Pfam" id="PF01432">
    <property type="entry name" value="Peptidase_M3"/>
    <property type="match status" value="1"/>
</dbReference>
<dbReference type="InterPro" id="IPR024077">
    <property type="entry name" value="Neurolysin/TOP_dom2"/>
</dbReference>
<keyword evidence="9" id="KW-0121">Carboxypeptidase</keyword>
<dbReference type="GO" id="GO:0006508">
    <property type="term" value="P:proteolysis"/>
    <property type="evidence" value="ECO:0007669"/>
    <property type="project" value="UniProtKB-KW"/>
</dbReference>
<dbReference type="STRING" id="631454.N177_1788"/>
<dbReference type="eggNOG" id="COG0339">
    <property type="taxonomic scope" value="Bacteria"/>
</dbReference>
<gene>
    <name evidence="9" type="ORF">N177_1788</name>
</gene>
<evidence type="ECO:0000313" key="10">
    <source>
        <dbReference type="Proteomes" id="UP000017819"/>
    </source>
</evidence>
<dbReference type="GO" id="GO:0005829">
    <property type="term" value="C:cytosol"/>
    <property type="evidence" value="ECO:0007669"/>
    <property type="project" value="TreeGrafter"/>
</dbReference>
<dbReference type="PATRIC" id="fig|631454.5.peg.1767"/>
<protein>
    <submittedName>
        <fullName evidence="9">Dipeptidyl carboxypeptidase Dcp</fullName>
        <ecNumber evidence="9">3.4.15.5</ecNumber>
    </submittedName>
</protein>
<evidence type="ECO:0000256" key="6">
    <source>
        <dbReference type="ARBA" id="ARBA00023049"/>
    </source>
</evidence>
<comment type="caution">
    <text evidence="9">The sequence shown here is derived from an EMBL/GenBank/DDBJ whole genome shotgun (WGS) entry which is preliminary data.</text>
</comment>
<reference evidence="9 10" key="1">
    <citation type="journal article" date="2014" name="Genome Announc.">
        <title>Draft Genome Sequence of Lutibaculum baratangense Strain AMV1T, Isolated from a Mud Volcano in Andamans, India.</title>
        <authorList>
            <person name="Singh A."/>
            <person name="Sreenivas A."/>
            <person name="Sathyanarayana Reddy G."/>
            <person name="Pinnaka A.K."/>
            <person name="Shivaji S."/>
        </authorList>
    </citation>
    <scope>NUCLEOTIDE SEQUENCE [LARGE SCALE GENOMIC DNA]</scope>
    <source>
        <strain evidence="9 10">AMV1</strain>
    </source>
</reference>